<feature type="non-terminal residue" evidence="1">
    <location>
        <position position="1"/>
    </location>
</feature>
<evidence type="ECO:0000313" key="1">
    <source>
        <dbReference type="EMBL" id="CAG8645706.1"/>
    </source>
</evidence>
<evidence type="ECO:0000313" key="2">
    <source>
        <dbReference type="Proteomes" id="UP000789702"/>
    </source>
</evidence>
<keyword evidence="2" id="KW-1185">Reference proteome</keyword>
<sequence>NDEYFTNFHVNEWNYNGFFNFLSAEKRSRKDYFSVSVVIPSIQSITIFNLWKVFEYYSQVYDNSKSIYREKARNRLM</sequence>
<protein>
    <submittedName>
        <fullName evidence="1">2933_t:CDS:1</fullName>
    </submittedName>
</protein>
<comment type="caution">
    <text evidence="1">The sequence shown here is derived from an EMBL/GenBank/DDBJ whole genome shotgun (WGS) entry which is preliminary data.</text>
</comment>
<dbReference type="EMBL" id="CAJVPU010015266">
    <property type="protein sequence ID" value="CAG8645706.1"/>
    <property type="molecule type" value="Genomic_DNA"/>
</dbReference>
<organism evidence="1 2">
    <name type="scientific">Dentiscutata heterogama</name>
    <dbReference type="NCBI Taxonomy" id="1316150"/>
    <lineage>
        <taxon>Eukaryota</taxon>
        <taxon>Fungi</taxon>
        <taxon>Fungi incertae sedis</taxon>
        <taxon>Mucoromycota</taxon>
        <taxon>Glomeromycotina</taxon>
        <taxon>Glomeromycetes</taxon>
        <taxon>Diversisporales</taxon>
        <taxon>Gigasporaceae</taxon>
        <taxon>Dentiscutata</taxon>
    </lineage>
</organism>
<gene>
    <name evidence="1" type="ORF">DHETER_LOCUS9052</name>
</gene>
<reference evidence="1" key="1">
    <citation type="submission" date="2021-06" db="EMBL/GenBank/DDBJ databases">
        <authorList>
            <person name="Kallberg Y."/>
            <person name="Tangrot J."/>
            <person name="Rosling A."/>
        </authorList>
    </citation>
    <scope>NUCLEOTIDE SEQUENCE</scope>
    <source>
        <strain evidence="1">IL203A</strain>
    </source>
</reference>
<dbReference type="Proteomes" id="UP000789702">
    <property type="component" value="Unassembled WGS sequence"/>
</dbReference>
<proteinExistence type="predicted"/>
<name>A0ACA9NDY4_9GLOM</name>
<accession>A0ACA9NDY4</accession>